<dbReference type="EMBL" id="KY355735">
    <property type="protein sequence ID" value="APZ76332.1"/>
    <property type="molecule type" value="Genomic_DNA"/>
</dbReference>
<dbReference type="OrthoDB" id="7050at10239"/>
<keyword evidence="3" id="KW-1185">Reference proteome</keyword>
<feature type="region of interest" description="Disordered" evidence="1">
    <location>
        <begin position="1"/>
        <end position="36"/>
    </location>
</feature>
<proteinExistence type="predicted"/>
<feature type="region of interest" description="Disordered" evidence="1">
    <location>
        <begin position="116"/>
        <end position="135"/>
    </location>
</feature>
<protein>
    <submittedName>
        <fullName evidence="2">Uncharacterized protein</fullName>
    </submittedName>
</protein>
<evidence type="ECO:0000313" key="3">
    <source>
        <dbReference type="Proteomes" id="UP000202182"/>
    </source>
</evidence>
<organism evidence="2">
    <name type="scientific">Murid betaherpesvirus 3</name>
    <dbReference type="NCBI Taxonomy" id="2560603"/>
    <lineage>
        <taxon>Viruses</taxon>
        <taxon>Duplodnaviria</taxon>
        <taxon>Heunggongvirae</taxon>
        <taxon>Peploviricota</taxon>
        <taxon>Herviviricetes</taxon>
        <taxon>Herpesvirales</taxon>
        <taxon>Orthoherpesviridae</taxon>
        <taxon>Betaherpesvirinae</taxon>
        <taxon>Roseolovirus</taxon>
        <taxon>Roseolovirus muridbeta3</taxon>
    </lineage>
</organism>
<gene>
    <name evidence="2" type="primary">ORF117</name>
    <name evidence="2" type="ORF">MRV_0121</name>
</gene>
<name>A0A1P8VJ20_9BETA</name>
<sequence>MSMVRRGRRPSQVLANAARGSRRRSPRRAGEPELWRASAYQQREDIRTSYDWLHHVSTTDGVSALRATLLRRGRIMAAPWPPRWSVHVEPDAYRQRLALNAVPESCFRIGWPAESGPTDKMESLGADALPLSSPP</sequence>
<evidence type="ECO:0000256" key="1">
    <source>
        <dbReference type="SAM" id="MobiDB-lite"/>
    </source>
</evidence>
<evidence type="ECO:0000313" key="2">
    <source>
        <dbReference type="EMBL" id="APZ76332.1"/>
    </source>
</evidence>
<dbReference type="KEGG" id="vg:30999458"/>
<accession>A0A1P8VJ20</accession>
<reference evidence="2" key="1">
    <citation type="submission" date="2016-12" db="EMBL/GenBank/DDBJ databases">
        <title>A murine herpesvirus closely related to ubiquitous human herpesviruses causes T-cell depletion.</title>
        <authorList>
            <person name="Patel S.J."/>
            <person name="Zhao G."/>
            <person name="Penna V.R."/>
            <person name="Park E."/>
            <person name="Lauron E.J."/>
            <person name="Harvey I.B."/>
            <person name="Beatty W.L."/>
            <person name="Plougastel-Douglas B."/>
            <person name="Poursine-Laurent J."/>
            <person name="Fremont D.H."/>
            <person name="Wang D."/>
            <person name="Yokoyama W.M."/>
        </authorList>
    </citation>
    <scope>NUCLEOTIDE SEQUENCE [LARGE SCALE GENOMIC DNA]</scope>
    <source>
        <strain evidence="2">YOK1</strain>
    </source>
</reference>
<dbReference type="Proteomes" id="UP000202182">
    <property type="component" value="Segment"/>
</dbReference>